<dbReference type="GO" id="GO:0005283">
    <property type="term" value="F:amino acid:sodium symporter activity"/>
    <property type="evidence" value="ECO:0007669"/>
    <property type="project" value="InterPro"/>
</dbReference>
<dbReference type="Proteomes" id="UP000324996">
    <property type="component" value="Unassembled WGS sequence"/>
</dbReference>
<accession>A0A5A7N657</accession>
<evidence type="ECO:0008006" key="11">
    <source>
        <dbReference type="Google" id="ProtNLM"/>
    </source>
</evidence>
<dbReference type="PANTHER" id="PTHR30330:SF3">
    <property type="entry name" value="TRANSCRIPTIONAL REGULATOR, LRP FAMILY"/>
    <property type="match status" value="1"/>
</dbReference>
<evidence type="ECO:0000313" key="9">
    <source>
        <dbReference type="EMBL" id="GER02900.1"/>
    </source>
</evidence>
<evidence type="ECO:0000256" key="4">
    <source>
        <dbReference type="ARBA" id="ARBA00022475"/>
    </source>
</evidence>
<evidence type="ECO:0000256" key="3">
    <source>
        <dbReference type="ARBA" id="ARBA00022448"/>
    </source>
</evidence>
<feature type="transmembrane region" description="Helical" evidence="8">
    <location>
        <begin position="223"/>
        <end position="240"/>
    </location>
</feature>
<dbReference type="EMBL" id="BKCN01000002">
    <property type="protein sequence ID" value="GER02900.1"/>
    <property type="molecule type" value="Genomic_DNA"/>
</dbReference>
<feature type="transmembrane region" description="Helical" evidence="8">
    <location>
        <begin position="280"/>
        <end position="300"/>
    </location>
</feature>
<dbReference type="PANTHER" id="PTHR30330">
    <property type="entry name" value="AGSS FAMILY TRANSPORTER, SODIUM-ALANINE"/>
    <property type="match status" value="1"/>
</dbReference>
<proteinExistence type="inferred from homology"/>
<organism evidence="9 10">
    <name type="scientific">Iodidimonas nitroreducens</name>
    <dbReference type="NCBI Taxonomy" id="1236968"/>
    <lineage>
        <taxon>Bacteria</taxon>
        <taxon>Pseudomonadati</taxon>
        <taxon>Pseudomonadota</taxon>
        <taxon>Alphaproteobacteria</taxon>
        <taxon>Iodidimonadales</taxon>
        <taxon>Iodidimonadaceae</taxon>
        <taxon>Iodidimonas</taxon>
    </lineage>
</organism>
<reference evidence="9 10" key="1">
    <citation type="submission" date="2019-09" db="EMBL/GenBank/DDBJ databases">
        <title>NBRP : Genome information of microbial organism related human and environment.</title>
        <authorList>
            <person name="Hattori M."/>
            <person name="Oshima K."/>
            <person name="Inaba H."/>
            <person name="Suda W."/>
            <person name="Sakamoto M."/>
            <person name="Iino T."/>
            <person name="Kitahara M."/>
            <person name="Oshida Y."/>
            <person name="Iida T."/>
            <person name="Kudo T."/>
            <person name="Itoh T."/>
            <person name="Ohkuma M."/>
        </authorList>
    </citation>
    <scope>NUCLEOTIDE SEQUENCE [LARGE SCALE GENOMIC DNA]</scope>
    <source>
        <strain evidence="9 10">Q-1</strain>
    </source>
</reference>
<keyword evidence="7 8" id="KW-0472">Membrane</keyword>
<keyword evidence="6 8" id="KW-1133">Transmembrane helix</keyword>
<keyword evidence="10" id="KW-1185">Reference proteome</keyword>
<evidence type="ECO:0000313" key="10">
    <source>
        <dbReference type="Proteomes" id="UP000324996"/>
    </source>
</evidence>
<name>A0A5A7N657_9PROT</name>
<comment type="caution">
    <text evidence="9">The sequence shown here is derived from an EMBL/GenBank/DDBJ whole genome shotgun (WGS) entry which is preliminary data.</text>
</comment>
<gene>
    <name evidence="9" type="ORF">JCM17846_05820</name>
</gene>
<sequence length="341" mass="36264">MSVDEKINALVSPITDAVSNFIFYPIPIKGGQDQSTGAIRVSETRLLESDRLSISIAGQSRIYEIDSDGLVCPGHNAVQRAATGSETAANLETAILNDFADSGISLERERNVINLLVSSDQNASFTPLASGLFVKALDNGAIGIPFIVLWLLIGAIFFTFKMRFINLRGFVQSFRIVSGKYDNPKDPGEVTHFQALTAALSGTVGLGNIAGVAIAISIGGPGATFWMILAGLFGMTSKFVECTLGVKYRKIDENGVVSGGPMYYLSRGLEKRGMGGLGRVLAVMFAILCIGGAFGAGNMFQVNQSSQQFMDVMVPALFGPDSFMSGKTWIIGLIYAGAVGW</sequence>
<dbReference type="Pfam" id="PF01235">
    <property type="entry name" value="Na_Ala_symp"/>
    <property type="match status" value="1"/>
</dbReference>
<evidence type="ECO:0000256" key="6">
    <source>
        <dbReference type="ARBA" id="ARBA00022989"/>
    </source>
</evidence>
<evidence type="ECO:0000256" key="8">
    <source>
        <dbReference type="SAM" id="Phobius"/>
    </source>
</evidence>
<keyword evidence="3" id="KW-0813">Transport</keyword>
<dbReference type="InterPro" id="IPR001463">
    <property type="entry name" value="Na/Ala_symport"/>
</dbReference>
<dbReference type="AlphaFoldDB" id="A0A5A7N657"/>
<evidence type="ECO:0000256" key="5">
    <source>
        <dbReference type="ARBA" id="ARBA00022692"/>
    </source>
</evidence>
<dbReference type="GO" id="GO:0005886">
    <property type="term" value="C:plasma membrane"/>
    <property type="evidence" value="ECO:0007669"/>
    <property type="project" value="UniProtKB-SubCell"/>
</dbReference>
<evidence type="ECO:0000256" key="7">
    <source>
        <dbReference type="ARBA" id="ARBA00023136"/>
    </source>
</evidence>
<evidence type="ECO:0000256" key="1">
    <source>
        <dbReference type="ARBA" id="ARBA00004651"/>
    </source>
</evidence>
<comment type="similarity">
    <text evidence="2">Belongs to the alanine or glycine:cation symporter (AGCS) (TC 2.A.25) family.</text>
</comment>
<feature type="transmembrane region" description="Helical" evidence="8">
    <location>
        <begin position="195"/>
        <end position="217"/>
    </location>
</feature>
<keyword evidence="4" id="KW-1003">Cell membrane</keyword>
<evidence type="ECO:0000256" key="2">
    <source>
        <dbReference type="ARBA" id="ARBA00009261"/>
    </source>
</evidence>
<comment type="subcellular location">
    <subcellularLocation>
        <location evidence="1">Cell membrane</location>
        <topology evidence="1">Multi-pass membrane protein</topology>
    </subcellularLocation>
</comment>
<protein>
    <recommendedName>
        <fullName evidence="11">Alanine glycine permease</fullName>
    </recommendedName>
</protein>
<keyword evidence="5 8" id="KW-0812">Transmembrane</keyword>
<feature type="transmembrane region" description="Helical" evidence="8">
    <location>
        <begin position="140"/>
        <end position="160"/>
    </location>
</feature>